<reference evidence="2 3" key="1">
    <citation type="journal article" date="2021" name="Elife">
        <title>Chloroplast acquisition without the gene transfer in kleptoplastic sea slugs, Plakobranchus ocellatus.</title>
        <authorList>
            <person name="Maeda T."/>
            <person name="Takahashi S."/>
            <person name="Yoshida T."/>
            <person name="Shimamura S."/>
            <person name="Takaki Y."/>
            <person name="Nagai Y."/>
            <person name="Toyoda A."/>
            <person name="Suzuki Y."/>
            <person name="Arimoto A."/>
            <person name="Ishii H."/>
            <person name="Satoh N."/>
            <person name="Nishiyama T."/>
            <person name="Hasebe M."/>
            <person name="Maruyama T."/>
            <person name="Minagawa J."/>
            <person name="Obokata J."/>
            <person name="Shigenobu S."/>
        </authorList>
    </citation>
    <scope>NUCLEOTIDE SEQUENCE [LARGE SCALE GENOMIC DNA]</scope>
</reference>
<evidence type="ECO:0000313" key="2">
    <source>
        <dbReference type="EMBL" id="GFR70801.1"/>
    </source>
</evidence>
<evidence type="ECO:0000256" key="1">
    <source>
        <dbReference type="SAM" id="MobiDB-lite"/>
    </source>
</evidence>
<sequence length="136" mass="15061">MLLEYKRRSRSFSFHTPPPASTSTSVPTPPAPGHLRTMLLVPPSAPRMVRLVSGPLQPTAADAAVPPSSASTRDLRPTRWRPLPLLLRFRSQPDISVLPHWHKSNRKVAIFSACHAENSQGYLDLSHSGLKRDSLK</sequence>
<protein>
    <submittedName>
        <fullName evidence="2">Uncharacterized protein</fullName>
    </submittedName>
</protein>
<proteinExistence type="predicted"/>
<organism evidence="2 3">
    <name type="scientific">Elysia marginata</name>
    <dbReference type="NCBI Taxonomy" id="1093978"/>
    <lineage>
        <taxon>Eukaryota</taxon>
        <taxon>Metazoa</taxon>
        <taxon>Spiralia</taxon>
        <taxon>Lophotrochozoa</taxon>
        <taxon>Mollusca</taxon>
        <taxon>Gastropoda</taxon>
        <taxon>Heterobranchia</taxon>
        <taxon>Euthyneura</taxon>
        <taxon>Panpulmonata</taxon>
        <taxon>Sacoglossa</taxon>
        <taxon>Placobranchoidea</taxon>
        <taxon>Plakobranchidae</taxon>
        <taxon>Elysia</taxon>
    </lineage>
</organism>
<gene>
    <name evidence="2" type="ORF">ElyMa_005661900</name>
</gene>
<evidence type="ECO:0000313" key="3">
    <source>
        <dbReference type="Proteomes" id="UP000762676"/>
    </source>
</evidence>
<accession>A0AAV4FCN5</accession>
<keyword evidence="3" id="KW-1185">Reference proteome</keyword>
<name>A0AAV4FCN5_9GAST</name>
<feature type="region of interest" description="Disordered" evidence="1">
    <location>
        <begin position="1"/>
        <end position="32"/>
    </location>
</feature>
<comment type="caution">
    <text evidence="2">The sequence shown here is derived from an EMBL/GenBank/DDBJ whole genome shotgun (WGS) entry which is preliminary data.</text>
</comment>
<dbReference type="AlphaFoldDB" id="A0AAV4FCN5"/>
<dbReference type="EMBL" id="BMAT01011341">
    <property type="protein sequence ID" value="GFR70801.1"/>
    <property type="molecule type" value="Genomic_DNA"/>
</dbReference>
<dbReference type="Proteomes" id="UP000762676">
    <property type="component" value="Unassembled WGS sequence"/>
</dbReference>